<evidence type="ECO:0000256" key="5">
    <source>
        <dbReference type="ARBA" id="ARBA00022801"/>
    </source>
</evidence>
<evidence type="ECO:0000256" key="3">
    <source>
        <dbReference type="ARBA" id="ARBA00022722"/>
    </source>
</evidence>
<dbReference type="STRING" id="400682.A0A1X7TES7"/>
<evidence type="ECO:0000313" key="8">
    <source>
        <dbReference type="EnsemblMetazoa" id="Aqu2.1.12872_001"/>
    </source>
</evidence>
<keyword evidence="4" id="KW-0255">Endonuclease</keyword>
<dbReference type="GO" id="GO:0004519">
    <property type="term" value="F:endonuclease activity"/>
    <property type="evidence" value="ECO:0007669"/>
    <property type="project" value="UniProtKB-KW"/>
</dbReference>
<keyword evidence="5" id="KW-0378">Hydrolase</keyword>
<dbReference type="AlphaFoldDB" id="A0A1X7TES7"/>
<organism evidence="8">
    <name type="scientific">Amphimedon queenslandica</name>
    <name type="common">Sponge</name>
    <dbReference type="NCBI Taxonomy" id="400682"/>
    <lineage>
        <taxon>Eukaryota</taxon>
        <taxon>Metazoa</taxon>
        <taxon>Porifera</taxon>
        <taxon>Demospongiae</taxon>
        <taxon>Heteroscleromorpha</taxon>
        <taxon>Haplosclerida</taxon>
        <taxon>Niphatidae</taxon>
        <taxon>Amphimedon</taxon>
    </lineage>
</organism>
<sequence length="64" mass="7634">KNYSQLEKEGFAVIFAVRKFHQYLFGCKFIIYSDHKPLKYLFSVHHQVPVMAAARIQRWSFLLS</sequence>
<dbReference type="eggNOG" id="KOG0017">
    <property type="taxonomic scope" value="Eukaryota"/>
</dbReference>
<dbReference type="GO" id="GO:0016787">
    <property type="term" value="F:hydrolase activity"/>
    <property type="evidence" value="ECO:0007669"/>
    <property type="project" value="UniProtKB-KW"/>
</dbReference>
<protein>
    <recommendedName>
        <fullName evidence="7">Reverse transcriptase RNase H-like domain-containing protein</fullName>
    </recommendedName>
</protein>
<evidence type="ECO:0000259" key="7">
    <source>
        <dbReference type="Pfam" id="PF17917"/>
    </source>
</evidence>
<dbReference type="InParanoid" id="A0A1X7TES7"/>
<evidence type="ECO:0000256" key="6">
    <source>
        <dbReference type="ARBA" id="ARBA00022918"/>
    </source>
</evidence>
<dbReference type="GO" id="GO:0003964">
    <property type="term" value="F:RNA-directed DNA polymerase activity"/>
    <property type="evidence" value="ECO:0007669"/>
    <property type="project" value="UniProtKB-KW"/>
</dbReference>
<dbReference type="PANTHER" id="PTHR37984:SF13">
    <property type="entry name" value="RIBONUCLEASE H"/>
    <property type="match status" value="1"/>
</dbReference>
<keyword evidence="3" id="KW-0540">Nuclease</keyword>
<feature type="domain" description="Reverse transcriptase RNase H-like" evidence="7">
    <location>
        <begin position="1"/>
        <end position="64"/>
    </location>
</feature>
<keyword evidence="2" id="KW-0548">Nucleotidyltransferase</keyword>
<keyword evidence="1" id="KW-0808">Transferase</keyword>
<evidence type="ECO:0000256" key="4">
    <source>
        <dbReference type="ARBA" id="ARBA00022759"/>
    </source>
</evidence>
<evidence type="ECO:0000256" key="1">
    <source>
        <dbReference type="ARBA" id="ARBA00022679"/>
    </source>
</evidence>
<accession>A0A1X7TES7</accession>
<dbReference type="SUPFAM" id="SSF56672">
    <property type="entry name" value="DNA/RNA polymerases"/>
    <property type="match status" value="1"/>
</dbReference>
<dbReference type="PANTHER" id="PTHR37984">
    <property type="entry name" value="PROTEIN CBG26694"/>
    <property type="match status" value="1"/>
</dbReference>
<keyword evidence="6" id="KW-0695">RNA-directed DNA polymerase</keyword>
<dbReference type="InterPro" id="IPR043502">
    <property type="entry name" value="DNA/RNA_pol_sf"/>
</dbReference>
<dbReference type="InterPro" id="IPR041373">
    <property type="entry name" value="RT_RNaseH"/>
</dbReference>
<dbReference type="InterPro" id="IPR050951">
    <property type="entry name" value="Retrovirus_Pol_polyprotein"/>
</dbReference>
<dbReference type="Pfam" id="PF17917">
    <property type="entry name" value="RT_RNaseH"/>
    <property type="match status" value="1"/>
</dbReference>
<proteinExistence type="predicted"/>
<dbReference type="OMA" id="TEERYSQ"/>
<dbReference type="EnsemblMetazoa" id="Aqu2.1.12872_001">
    <property type="protein sequence ID" value="Aqu2.1.12872_001"/>
    <property type="gene ID" value="Aqu2.1.12872"/>
</dbReference>
<name>A0A1X7TES7_AMPQE</name>
<evidence type="ECO:0000256" key="2">
    <source>
        <dbReference type="ARBA" id="ARBA00022695"/>
    </source>
</evidence>
<reference evidence="8" key="1">
    <citation type="submission" date="2017-05" db="UniProtKB">
        <authorList>
            <consortium name="EnsemblMetazoa"/>
        </authorList>
    </citation>
    <scope>IDENTIFICATION</scope>
</reference>